<feature type="signal peptide" evidence="1">
    <location>
        <begin position="1"/>
        <end position="23"/>
    </location>
</feature>
<keyword evidence="1" id="KW-0732">Signal</keyword>
<proteinExistence type="predicted"/>
<reference evidence="2 3" key="1">
    <citation type="journal article" date="2009" name="Nature">
        <title>The Sorghum bicolor genome and the diversification of grasses.</title>
        <authorList>
            <person name="Paterson A.H."/>
            <person name="Bowers J.E."/>
            <person name="Bruggmann R."/>
            <person name="Dubchak I."/>
            <person name="Grimwood J."/>
            <person name="Gundlach H."/>
            <person name="Haberer G."/>
            <person name="Hellsten U."/>
            <person name="Mitros T."/>
            <person name="Poliakov A."/>
            <person name="Schmutz J."/>
            <person name="Spannagl M."/>
            <person name="Tang H."/>
            <person name="Wang X."/>
            <person name="Wicker T."/>
            <person name="Bharti A.K."/>
            <person name="Chapman J."/>
            <person name="Feltus F.A."/>
            <person name="Gowik U."/>
            <person name="Grigoriev I.V."/>
            <person name="Lyons E."/>
            <person name="Maher C.A."/>
            <person name="Martis M."/>
            <person name="Narechania A."/>
            <person name="Otillar R.P."/>
            <person name="Penning B.W."/>
            <person name="Salamov A.A."/>
            <person name="Wang Y."/>
            <person name="Zhang L."/>
            <person name="Carpita N.C."/>
            <person name="Freeling M."/>
            <person name="Gingle A.R."/>
            <person name="Hash C.T."/>
            <person name="Keller B."/>
            <person name="Klein P."/>
            <person name="Kresovich S."/>
            <person name="McCann M.C."/>
            <person name="Ming R."/>
            <person name="Peterson D.G."/>
            <person name="Mehboob-ur-Rahman"/>
            <person name="Ware D."/>
            <person name="Westhoff P."/>
            <person name="Mayer K.F."/>
            <person name="Messing J."/>
            <person name="Rokhsar D.S."/>
        </authorList>
    </citation>
    <scope>NUCLEOTIDE SEQUENCE [LARGE SCALE GENOMIC DNA]</scope>
    <source>
        <strain evidence="3">cv. BTx623</strain>
    </source>
</reference>
<reference evidence="3" key="2">
    <citation type="journal article" date="2018" name="Plant J.">
        <title>The Sorghum bicolor reference genome: improved assembly, gene annotations, a transcriptome atlas, and signatures of genome organization.</title>
        <authorList>
            <person name="McCormick R.F."/>
            <person name="Truong S.K."/>
            <person name="Sreedasyam A."/>
            <person name="Jenkins J."/>
            <person name="Shu S."/>
            <person name="Sims D."/>
            <person name="Kennedy M."/>
            <person name="Amirebrahimi M."/>
            <person name="Weers B.D."/>
            <person name="McKinley B."/>
            <person name="Mattison A."/>
            <person name="Morishige D.T."/>
            <person name="Grimwood J."/>
            <person name="Schmutz J."/>
            <person name="Mullet J.E."/>
        </authorList>
    </citation>
    <scope>NUCLEOTIDE SEQUENCE [LARGE SCALE GENOMIC DNA]</scope>
    <source>
        <strain evidence="3">cv. BTx623</strain>
    </source>
</reference>
<accession>A0A1Z5RNA2</accession>
<dbReference type="Gramene" id="OQU85232">
    <property type="protein sequence ID" value="OQU85232"/>
    <property type="gene ID" value="SORBI_3004G198550"/>
</dbReference>
<evidence type="ECO:0000256" key="1">
    <source>
        <dbReference type="SAM" id="SignalP"/>
    </source>
</evidence>
<dbReference type="EMBL" id="CM000763">
    <property type="protein sequence ID" value="OQU85232.1"/>
    <property type="molecule type" value="Genomic_DNA"/>
</dbReference>
<protein>
    <submittedName>
        <fullName evidence="2">Uncharacterized protein</fullName>
    </submittedName>
</protein>
<evidence type="ECO:0000313" key="2">
    <source>
        <dbReference type="EMBL" id="OQU85232.1"/>
    </source>
</evidence>
<dbReference type="Proteomes" id="UP000000768">
    <property type="component" value="Chromosome 4"/>
</dbReference>
<sequence length="86" mass="9904">MNMSDKCKALVLILLLFVFLVQCHPHEDIIVGTTRGQAAFSLTKIALCQREKLDNKMMYCCTLQRPIVCYGTFKLCKTNCYSHNRK</sequence>
<dbReference type="AlphaFoldDB" id="A0A1Z5RNA2"/>
<dbReference type="InParanoid" id="A0A1Z5RNA2"/>
<keyword evidence="3" id="KW-1185">Reference proteome</keyword>
<gene>
    <name evidence="2" type="ORF">SORBI_3004G198550</name>
</gene>
<evidence type="ECO:0000313" key="3">
    <source>
        <dbReference type="Proteomes" id="UP000000768"/>
    </source>
</evidence>
<name>A0A1Z5RNA2_SORBI</name>
<organism evidence="2 3">
    <name type="scientific">Sorghum bicolor</name>
    <name type="common">Sorghum</name>
    <name type="synonym">Sorghum vulgare</name>
    <dbReference type="NCBI Taxonomy" id="4558"/>
    <lineage>
        <taxon>Eukaryota</taxon>
        <taxon>Viridiplantae</taxon>
        <taxon>Streptophyta</taxon>
        <taxon>Embryophyta</taxon>
        <taxon>Tracheophyta</taxon>
        <taxon>Spermatophyta</taxon>
        <taxon>Magnoliopsida</taxon>
        <taxon>Liliopsida</taxon>
        <taxon>Poales</taxon>
        <taxon>Poaceae</taxon>
        <taxon>PACMAD clade</taxon>
        <taxon>Panicoideae</taxon>
        <taxon>Andropogonodae</taxon>
        <taxon>Andropogoneae</taxon>
        <taxon>Sorghinae</taxon>
        <taxon>Sorghum</taxon>
    </lineage>
</organism>
<feature type="chain" id="PRO_5012509605" evidence="1">
    <location>
        <begin position="24"/>
        <end position="86"/>
    </location>
</feature>